<protein>
    <submittedName>
        <fullName evidence="2">Uncharacterized protein</fullName>
    </submittedName>
</protein>
<feature type="chain" id="PRO_5021895083" evidence="1">
    <location>
        <begin position="20"/>
        <end position="133"/>
    </location>
</feature>
<name>A0A511QBQ8_9VIBR</name>
<sequence>MKAKLFIFLMITLSLLSFNGMTDSATVYCATIDGNAWDWLYDDNGDYTNIEGKWEIQRINRLSSFRFFDISYNNYVKCQELCAKDGMVPHPARSNHSNWYIFRVHFENEEKIFAQGYYTLIRHADNSFIYRVQ</sequence>
<evidence type="ECO:0000313" key="3">
    <source>
        <dbReference type="Proteomes" id="UP000321922"/>
    </source>
</evidence>
<keyword evidence="3" id="KW-1185">Reference proteome</keyword>
<gene>
    <name evidence="2" type="ORF">VSA01S_08420</name>
</gene>
<dbReference type="AlphaFoldDB" id="A0A511QBQ8"/>
<reference evidence="2 3" key="1">
    <citation type="submission" date="2019-07" db="EMBL/GenBank/DDBJ databases">
        <title>Whole genome shotgun sequence of Vibrio sagamiensis NBRC 104589.</title>
        <authorList>
            <person name="Hosoyama A."/>
            <person name="Uohara A."/>
            <person name="Ohji S."/>
            <person name="Ichikawa N."/>
        </authorList>
    </citation>
    <scope>NUCLEOTIDE SEQUENCE [LARGE SCALE GENOMIC DNA]</scope>
    <source>
        <strain evidence="2 3">NBRC 104589</strain>
    </source>
</reference>
<keyword evidence="1" id="KW-0732">Signal</keyword>
<dbReference type="Proteomes" id="UP000321922">
    <property type="component" value="Unassembled WGS sequence"/>
</dbReference>
<dbReference type="OrthoDB" id="5875472at2"/>
<accession>A0A511QBQ8</accession>
<dbReference type="RefSeq" id="WP_050567262.1">
    <property type="nucleotide sequence ID" value="NZ_BAOJ01000014.1"/>
</dbReference>
<feature type="signal peptide" evidence="1">
    <location>
        <begin position="1"/>
        <end position="19"/>
    </location>
</feature>
<organism evidence="2 3">
    <name type="scientific">Vibrio sagamiensis NBRC 104589</name>
    <dbReference type="NCBI Taxonomy" id="1219064"/>
    <lineage>
        <taxon>Bacteria</taxon>
        <taxon>Pseudomonadati</taxon>
        <taxon>Pseudomonadota</taxon>
        <taxon>Gammaproteobacteria</taxon>
        <taxon>Vibrionales</taxon>
        <taxon>Vibrionaceae</taxon>
        <taxon>Vibrio</taxon>
    </lineage>
</organism>
<dbReference type="EMBL" id="BJXJ01000006">
    <property type="protein sequence ID" value="GEM74730.1"/>
    <property type="molecule type" value="Genomic_DNA"/>
</dbReference>
<proteinExistence type="predicted"/>
<comment type="caution">
    <text evidence="2">The sequence shown here is derived from an EMBL/GenBank/DDBJ whole genome shotgun (WGS) entry which is preliminary data.</text>
</comment>
<evidence type="ECO:0000256" key="1">
    <source>
        <dbReference type="SAM" id="SignalP"/>
    </source>
</evidence>
<evidence type="ECO:0000313" key="2">
    <source>
        <dbReference type="EMBL" id="GEM74730.1"/>
    </source>
</evidence>